<dbReference type="EMBL" id="VSRR010055874">
    <property type="protein sequence ID" value="MPC81083.1"/>
    <property type="molecule type" value="Genomic_DNA"/>
</dbReference>
<evidence type="ECO:0000313" key="2">
    <source>
        <dbReference type="EMBL" id="MPC81083.1"/>
    </source>
</evidence>
<dbReference type="AlphaFoldDB" id="A0A5B7IFL6"/>
<sequence length="81" mass="9069">MNTKDQECSTRTPGSEATRPPRCTKWRNSRQAGRQAGAPLTRPCYSLLPCLLARLATPYRLFPSLCTKTQGNEGRDEGDER</sequence>
<protein>
    <submittedName>
        <fullName evidence="2">Uncharacterized protein</fullName>
    </submittedName>
</protein>
<proteinExistence type="predicted"/>
<name>A0A5B7IFL6_PORTR</name>
<dbReference type="Proteomes" id="UP000324222">
    <property type="component" value="Unassembled WGS sequence"/>
</dbReference>
<evidence type="ECO:0000313" key="3">
    <source>
        <dbReference type="Proteomes" id="UP000324222"/>
    </source>
</evidence>
<comment type="caution">
    <text evidence="2">The sequence shown here is derived from an EMBL/GenBank/DDBJ whole genome shotgun (WGS) entry which is preliminary data.</text>
</comment>
<organism evidence="2 3">
    <name type="scientific">Portunus trituberculatus</name>
    <name type="common">Swimming crab</name>
    <name type="synonym">Neptunus trituberculatus</name>
    <dbReference type="NCBI Taxonomy" id="210409"/>
    <lineage>
        <taxon>Eukaryota</taxon>
        <taxon>Metazoa</taxon>
        <taxon>Ecdysozoa</taxon>
        <taxon>Arthropoda</taxon>
        <taxon>Crustacea</taxon>
        <taxon>Multicrustacea</taxon>
        <taxon>Malacostraca</taxon>
        <taxon>Eumalacostraca</taxon>
        <taxon>Eucarida</taxon>
        <taxon>Decapoda</taxon>
        <taxon>Pleocyemata</taxon>
        <taxon>Brachyura</taxon>
        <taxon>Eubrachyura</taxon>
        <taxon>Portunoidea</taxon>
        <taxon>Portunidae</taxon>
        <taxon>Portuninae</taxon>
        <taxon>Portunus</taxon>
    </lineage>
</organism>
<keyword evidence="3" id="KW-1185">Reference proteome</keyword>
<gene>
    <name evidence="2" type="ORF">E2C01_075683</name>
</gene>
<evidence type="ECO:0000256" key="1">
    <source>
        <dbReference type="SAM" id="MobiDB-lite"/>
    </source>
</evidence>
<feature type="region of interest" description="Disordered" evidence="1">
    <location>
        <begin position="1"/>
        <end position="38"/>
    </location>
</feature>
<reference evidence="2 3" key="1">
    <citation type="submission" date="2019-05" db="EMBL/GenBank/DDBJ databases">
        <title>Another draft genome of Portunus trituberculatus and its Hox gene families provides insights of decapod evolution.</title>
        <authorList>
            <person name="Jeong J.-H."/>
            <person name="Song I."/>
            <person name="Kim S."/>
            <person name="Choi T."/>
            <person name="Kim D."/>
            <person name="Ryu S."/>
            <person name="Kim W."/>
        </authorList>
    </citation>
    <scope>NUCLEOTIDE SEQUENCE [LARGE SCALE GENOMIC DNA]</scope>
    <source>
        <tissue evidence="2">Muscle</tissue>
    </source>
</reference>
<accession>A0A5B7IFL6</accession>